<proteinExistence type="inferred from homology"/>
<evidence type="ECO:0000256" key="6">
    <source>
        <dbReference type="RuleBase" id="RU003331"/>
    </source>
</evidence>
<evidence type="ECO:0000256" key="4">
    <source>
        <dbReference type="ARBA" id="ARBA00022777"/>
    </source>
</evidence>
<dbReference type="SUPFAM" id="SSF52540">
    <property type="entry name" value="P-loop containing nucleoside triphosphate hydrolases"/>
    <property type="match status" value="1"/>
</dbReference>
<accession>A0A8J3VWX3</accession>
<evidence type="ECO:0000256" key="5">
    <source>
        <dbReference type="RuleBase" id="RU003330"/>
    </source>
</evidence>
<name>A0A8J3VWX3_9ACTN</name>
<keyword evidence="4 5" id="KW-0418">Kinase</keyword>
<protein>
    <recommendedName>
        <fullName evidence="6">Adenylate kinase</fullName>
        <ecNumber evidence="6">2.7.4.3</ecNumber>
    </recommendedName>
</protein>
<sequence>MTGTRMTYRSHAGTAPVTGAVLVAVVGPPGAGKSTVVRCLAAEFGLPVFRLREAVRARPELLGGLAPSGDPLGWVGLEAVRRVLRATFLDRGFGVGYSAVLLDNFPGTAEQLALLAEIGEATCARVTLLELDADAPTVMNRIVQRRVCLVCGPDPHTPAVPAADDPLRCRSCQTVLARRDTDRPRLHAGRLARYTANRPEIANCAAERGIPHVVVNADTTMSEVCRAAQRAVSRLIESAESPGSRP</sequence>
<dbReference type="InterPro" id="IPR000850">
    <property type="entry name" value="Adenylat/UMP-CMP_kin"/>
</dbReference>
<gene>
    <name evidence="7" type="primary">adk_2</name>
    <name evidence="7" type="ORF">Raf01_94250</name>
</gene>
<dbReference type="Gene3D" id="3.40.50.300">
    <property type="entry name" value="P-loop containing nucleotide triphosphate hydrolases"/>
    <property type="match status" value="1"/>
</dbReference>
<keyword evidence="1 5" id="KW-0808">Transferase</keyword>
<dbReference type="PRINTS" id="PR00094">
    <property type="entry name" value="ADENYLTKNASE"/>
</dbReference>
<comment type="caution">
    <text evidence="7">The sequence shown here is derived from an EMBL/GenBank/DDBJ whole genome shotgun (WGS) entry which is preliminary data.</text>
</comment>
<keyword evidence="2" id="KW-0545">Nucleotide biosynthesis</keyword>
<keyword evidence="3 6" id="KW-0547">Nucleotide-binding</keyword>
<comment type="similarity">
    <text evidence="5">Belongs to the adenylate kinase family.</text>
</comment>
<keyword evidence="6" id="KW-0067">ATP-binding</keyword>
<comment type="subunit">
    <text evidence="6">Monomer.</text>
</comment>
<dbReference type="Proteomes" id="UP000642748">
    <property type="component" value="Unassembled WGS sequence"/>
</dbReference>
<comment type="subcellular location">
    <subcellularLocation>
        <location evidence="6">Cytoplasm</location>
    </subcellularLocation>
</comment>
<organism evidence="7 8">
    <name type="scientific">Rugosimonospora africana</name>
    <dbReference type="NCBI Taxonomy" id="556532"/>
    <lineage>
        <taxon>Bacteria</taxon>
        <taxon>Bacillati</taxon>
        <taxon>Actinomycetota</taxon>
        <taxon>Actinomycetes</taxon>
        <taxon>Micromonosporales</taxon>
        <taxon>Micromonosporaceae</taxon>
        <taxon>Rugosimonospora</taxon>
    </lineage>
</organism>
<evidence type="ECO:0000256" key="1">
    <source>
        <dbReference type="ARBA" id="ARBA00022679"/>
    </source>
</evidence>
<dbReference type="InterPro" id="IPR027417">
    <property type="entry name" value="P-loop_NTPase"/>
</dbReference>
<evidence type="ECO:0000313" key="8">
    <source>
        <dbReference type="Proteomes" id="UP000642748"/>
    </source>
</evidence>
<dbReference type="GO" id="GO:0004017">
    <property type="term" value="F:AMP kinase activity"/>
    <property type="evidence" value="ECO:0007669"/>
    <property type="project" value="UniProtKB-EC"/>
</dbReference>
<comment type="catalytic activity">
    <reaction evidence="6">
        <text>AMP + ATP = 2 ADP</text>
        <dbReference type="Rhea" id="RHEA:12973"/>
        <dbReference type="ChEBI" id="CHEBI:30616"/>
        <dbReference type="ChEBI" id="CHEBI:456215"/>
        <dbReference type="ChEBI" id="CHEBI:456216"/>
        <dbReference type="EC" id="2.7.4.3"/>
    </reaction>
</comment>
<evidence type="ECO:0000256" key="2">
    <source>
        <dbReference type="ARBA" id="ARBA00022727"/>
    </source>
</evidence>
<evidence type="ECO:0000256" key="3">
    <source>
        <dbReference type="ARBA" id="ARBA00022741"/>
    </source>
</evidence>
<reference evidence="7" key="1">
    <citation type="submission" date="2021-01" db="EMBL/GenBank/DDBJ databases">
        <title>Whole genome shotgun sequence of Rugosimonospora africana NBRC 104875.</title>
        <authorList>
            <person name="Komaki H."/>
            <person name="Tamura T."/>
        </authorList>
    </citation>
    <scope>NUCLEOTIDE SEQUENCE</scope>
    <source>
        <strain evidence="7">NBRC 104875</strain>
    </source>
</reference>
<dbReference type="GO" id="GO:0005737">
    <property type="term" value="C:cytoplasm"/>
    <property type="evidence" value="ECO:0007669"/>
    <property type="project" value="UniProtKB-SubCell"/>
</dbReference>
<dbReference type="Pfam" id="PF13207">
    <property type="entry name" value="AAA_17"/>
    <property type="match status" value="1"/>
</dbReference>
<evidence type="ECO:0000313" key="7">
    <source>
        <dbReference type="EMBL" id="GIH21253.1"/>
    </source>
</evidence>
<dbReference type="GO" id="GO:0005524">
    <property type="term" value="F:ATP binding"/>
    <property type="evidence" value="ECO:0007669"/>
    <property type="project" value="UniProtKB-KW"/>
</dbReference>
<dbReference type="AlphaFoldDB" id="A0A8J3VWX3"/>
<keyword evidence="8" id="KW-1185">Reference proteome</keyword>
<dbReference type="EMBL" id="BONZ01000121">
    <property type="protein sequence ID" value="GIH21253.1"/>
    <property type="molecule type" value="Genomic_DNA"/>
</dbReference>
<dbReference type="EC" id="2.7.4.3" evidence="6"/>